<dbReference type="PATRIC" id="fig|1031711.3.peg.4339"/>
<dbReference type="PANTHER" id="PTHR47572">
    <property type="entry name" value="LIPOPROTEIN-RELATED"/>
    <property type="match status" value="1"/>
</dbReference>
<dbReference type="InterPro" id="IPR011042">
    <property type="entry name" value="6-blade_b-propeller_TolB-like"/>
</dbReference>
<dbReference type="PRINTS" id="PR01790">
    <property type="entry name" value="SMP30FAMILY"/>
</dbReference>
<evidence type="ECO:0000259" key="4">
    <source>
        <dbReference type="Pfam" id="PF08450"/>
    </source>
</evidence>
<gene>
    <name evidence="5" type="ordered locus">RSPO_m01142</name>
</gene>
<feature type="domain" description="SMP-30/Gluconolactonase/LRE-like region" evidence="4">
    <location>
        <begin position="138"/>
        <end position="404"/>
    </location>
</feature>
<comment type="cofactor">
    <cofactor evidence="3">
        <name>Zn(2+)</name>
        <dbReference type="ChEBI" id="CHEBI:29105"/>
    </cofactor>
    <text evidence="3">Binds 1 divalent metal cation per subunit.</text>
</comment>
<keyword evidence="1 5" id="KW-0378">Hydrolase</keyword>
<keyword evidence="3" id="KW-0862">Zinc</keyword>
<feature type="binding site" evidence="3">
    <location>
        <position position="252"/>
    </location>
    <ligand>
        <name>substrate</name>
    </ligand>
</feature>
<dbReference type="GO" id="GO:0016787">
    <property type="term" value="F:hydrolase activity"/>
    <property type="evidence" value="ECO:0007669"/>
    <property type="project" value="UniProtKB-KW"/>
</dbReference>
<proteinExistence type="predicted"/>
<dbReference type="InterPro" id="IPR005511">
    <property type="entry name" value="SMP-30"/>
</dbReference>
<evidence type="ECO:0000313" key="6">
    <source>
        <dbReference type="Proteomes" id="UP000007953"/>
    </source>
</evidence>
<evidence type="ECO:0000256" key="3">
    <source>
        <dbReference type="PIRSR" id="PIRSR605511-2"/>
    </source>
</evidence>
<dbReference type="Gene3D" id="2.120.10.30">
    <property type="entry name" value="TolB, C-terminal domain"/>
    <property type="match status" value="1"/>
</dbReference>
<dbReference type="NCBIfam" id="TIGR01409">
    <property type="entry name" value="TAT_signal_seq"/>
    <property type="match status" value="1"/>
</dbReference>
<feature type="binding site" evidence="3">
    <location>
        <position position="140"/>
    </location>
    <ligand>
        <name>a divalent metal cation</name>
        <dbReference type="ChEBI" id="CHEBI:60240"/>
    </ligand>
</feature>
<dbReference type="EMBL" id="CP002820">
    <property type="protein sequence ID" value="AEG71778.1"/>
    <property type="molecule type" value="Genomic_DNA"/>
</dbReference>
<keyword evidence="5" id="KW-0614">Plasmid</keyword>
<evidence type="ECO:0000313" key="5">
    <source>
        <dbReference type="EMBL" id="AEG71778.1"/>
    </source>
</evidence>
<dbReference type="SUPFAM" id="SSF63829">
    <property type="entry name" value="Calcium-dependent phosphotriesterase"/>
    <property type="match status" value="1"/>
</dbReference>
<feature type="active site" description="Proton donor/acceptor" evidence="2">
    <location>
        <position position="336"/>
    </location>
</feature>
<dbReference type="InterPro" id="IPR019546">
    <property type="entry name" value="TAT_signal_bac_arc"/>
</dbReference>
<dbReference type="GO" id="GO:0046872">
    <property type="term" value="F:metal ion binding"/>
    <property type="evidence" value="ECO:0007669"/>
    <property type="project" value="UniProtKB-KW"/>
</dbReference>
<dbReference type="KEGG" id="rsn:RSPO_m01142"/>
<sequence>MCSRSAARPKCSSSATATKQRSWLSSNIDSKRISIKSSVILKMNCSGCKNRLASLANDNHPETSMTPQGTDNDRRRFLKRATGAGLAAASGMVAAQNVDVFKPNARYPDVAVEVLDPSFLKYRLYSSSVEQLATGMRWAEGPVYFPAGRYLLVSDIPNNRIMKYDETSGAFSVFREPSNYANGNTRDRQGRLVTCEHSVTRRVTRTEHDGRITVLADQYQGKRLNAPNDVVVKSDDSVWFTDPLFGINGNWEGYKAQPEQATTNVYRIDPGGEVRAIITDLVNPNGLAFSPDENMLYVVEWKGTPHRSIWRYDIAADGSASNKTKLIDANGPGALDGFRVDRDGNLWCGWGSDGRPGVNPADYDGVKVFNAHGKPIGFIHLPERCPNLTFGGPKGNRLYMASSHSLYALYVETEGAV</sequence>
<accession>F6GAJ0</accession>
<dbReference type="Proteomes" id="UP000007953">
    <property type="component" value="Plasmid megaplasmid"/>
</dbReference>
<geneLocation type="plasmid" evidence="6"/>
<dbReference type="PANTHER" id="PTHR47572:SF4">
    <property type="entry name" value="LACTONASE DRP35"/>
    <property type="match status" value="1"/>
</dbReference>
<dbReference type="Pfam" id="PF08450">
    <property type="entry name" value="SGL"/>
    <property type="match status" value="1"/>
</dbReference>
<dbReference type="HOGENOM" id="CLU_036110_0_0_4"/>
<protein>
    <submittedName>
        <fullName evidence="5">Putative gluconolactonase (D-glucono-DELTA-lactone lactonohydrolase) protein</fullName>
    </submittedName>
</protein>
<dbReference type="InterPro" id="IPR051262">
    <property type="entry name" value="SMP-30/CGR1_Lactonase"/>
</dbReference>
<organism evidence="5 6">
    <name type="scientific">Ralstonia solanacearum (strain Po82)</name>
    <dbReference type="NCBI Taxonomy" id="1031711"/>
    <lineage>
        <taxon>Bacteria</taxon>
        <taxon>Pseudomonadati</taxon>
        <taxon>Pseudomonadota</taxon>
        <taxon>Betaproteobacteria</taxon>
        <taxon>Burkholderiales</taxon>
        <taxon>Burkholderiaceae</taxon>
        <taxon>Ralstonia</taxon>
        <taxon>Ralstonia solanacearum species complex</taxon>
    </lineage>
</organism>
<feature type="binding site" evidence="3">
    <location>
        <position position="285"/>
    </location>
    <ligand>
        <name>a divalent metal cation</name>
        <dbReference type="ChEBI" id="CHEBI:60240"/>
    </ligand>
</feature>
<feature type="binding site" evidence="3">
    <location>
        <position position="336"/>
    </location>
    <ligand>
        <name>a divalent metal cation</name>
        <dbReference type="ChEBI" id="CHEBI:60240"/>
    </ligand>
</feature>
<dbReference type="AlphaFoldDB" id="F6GAJ0"/>
<name>F6GAJ0_RALS8</name>
<dbReference type="InterPro" id="IPR013658">
    <property type="entry name" value="SGL"/>
</dbReference>
<keyword evidence="3" id="KW-0479">Metal-binding</keyword>
<evidence type="ECO:0000256" key="2">
    <source>
        <dbReference type="PIRSR" id="PIRSR605511-1"/>
    </source>
</evidence>
<evidence type="ECO:0000256" key="1">
    <source>
        <dbReference type="ARBA" id="ARBA00022801"/>
    </source>
</evidence>
<feature type="binding site" evidence="3">
    <location>
        <position position="228"/>
    </location>
    <ligand>
        <name>substrate</name>
    </ligand>
</feature>
<reference evidence="5 6" key="1">
    <citation type="journal article" date="2011" name="J. Bacteriol.">
        <title>Complete genome sequence of the plant pathogen Ralstonia solanacearum strain Po82.</title>
        <authorList>
            <person name="Xu J."/>
            <person name="Zheng H.J."/>
            <person name="Liu L."/>
            <person name="Pan Z.C."/>
            <person name="Prior P."/>
            <person name="Tang B."/>
            <person name="Xu J.S."/>
            <person name="Zhang H."/>
            <person name="Tian Q."/>
            <person name="Zhang L.Q."/>
            <person name="Feng J."/>
        </authorList>
    </citation>
    <scope>NUCLEOTIDE SEQUENCE [LARGE SCALE GENOMIC DNA]</scope>
    <source>
        <strain evidence="6">Po82</strain>
    </source>
</reference>